<feature type="non-terminal residue" evidence="1">
    <location>
        <position position="1"/>
    </location>
</feature>
<dbReference type="AlphaFoldDB" id="X0XQE8"/>
<dbReference type="EMBL" id="BARS01033588">
    <property type="protein sequence ID" value="GAG27096.1"/>
    <property type="molecule type" value="Genomic_DNA"/>
</dbReference>
<accession>X0XQE8</accession>
<comment type="caution">
    <text evidence="1">The sequence shown here is derived from an EMBL/GenBank/DDBJ whole genome shotgun (WGS) entry which is preliminary data.</text>
</comment>
<evidence type="ECO:0000313" key="1">
    <source>
        <dbReference type="EMBL" id="GAG27096.1"/>
    </source>
</evidence>
<organism evidence="1">
    <name type="scientific">marine sediment metagenome</name>
    <dbReference type="NCBI Taxonomy" id="412755"/>
    <lineage>
        <taxon>unclassified sequences</taxon>
        <taxon>metagenomes</taxon>
        <taxon>ecological metagenomes</taxon>
    </lineage>
</organism>
<reference evidence="1" key="1">
    <citation type="journal article" date="2014" name="Front. Microbiol.">
        <title>High frequency of phylogenetically diverse reductive dehalogenase-homologous genes in deep subseafloor sedimentary metagenomes.</title>
        <authorList>
            <person name="Kawai M."/>
            <person name="Futagami T."/>
            <person name="Toyoda A."/>
            <person name="Takaki Y."/>
            <person name="Nishi S."/>
            <person name="Hori S."/>
            <person name="Arai W."/>
            <person name="Tsubouchi T."/>
            <person name="Morono Y."/>
            <person name="Uchiyama I."/>
            <person name="Ito T."/>
            <person name="Fujiyama A."/>
            <person name="Inagaki F."/>
            <person name="Takami H."/>
        </authorList>
    </citation>
    <scope>NUCLEOTIDE SEQUENCE</scope>
    <source>
        <strain evidence="1">Expedition CK06-06</strain>
    </source>
</reference>
<protein>
    <submittedName>
        <fullName evidence="1">Uncharacterized protein</fullName>
    </submittedName>
</protein>
<name>X0XQE8_9ZZZZ</name>
<gene>
    <name evidence="1" type="ORF">S01H1_51993</name>
</gene>
<sequence>LNYKADLEEIQELFLEMGQPALMSPIRSKTTRELDVTGYEWYKANHFDVWSLITEHVSVTPKKVSVTLKPAQEKK</sequence>
<proteinExistence type="predicted"/>